<dbReference type="InterPro" id="IPR010625">
    <property type="entry name" value="CHCH"/>
</dbReference>
<feature type="region of interest" description="Disordered" evidence="12">
    <location>
        <begin position="107"/>
        <end position="144"/>
    </location>
</feature>
<evidence type="ECO:0000256" key="9">
    <source>
        <dbReference type="ARBA" id="ARBA00023157"/>
    </source>
</evidence>
<dbReference type="Proteomes" id="UP000541444">
    <property type="component" value="Unassembled WGS sequence"/>
</dbReference>
<evidence type="ECO:0000256" key="7">
    <source>
        <dbReference type="ARBA" id="ARBA00023128"/>
    </source>
</evidence>
<keyword evidence="4" id="KW-0653">Protein transport</keyword>
<organism evidence="14 15">
    <name type="scientific">Kingdonia uniflora</name>
    <dbReference type="NCBI Taxonomy" id="39325"/>
    <lineage>
        <taxon>Eukaryota</taxon>
        <taxon>Viridiplantae</taxon>
        <taxon>Streptophyta</taxon>
        <taxon>Embryophyta</taxon>
        <taxon>Tracheophyta</taxon>
        <taxon>Spermatophyta</taxon>
        <taxon>Magnoliopsida</taxon>
        <taxon>Ranunculales</taxon>
        <taxon>Circaeasteraceae</taxon>
        <taxon>Kingdonia</taxon>
    </lineage>
</organism>
<evidence type="ECO:0000256" key="6">
    <source>
        <dbReference type="ARBA" id="ARBA00023010"/>
    </source>
</evidence>
<dbReference type="OrthoDB" id="7481291at2759"/>
<protein>
    <recommendedName>
        <fullName evidence="11">Mitochondrial intermembrane space import and assembly protein 40 homolog</fullName>
    </recommendedName>
</protein>
<dbReference type="GO" id="GO:0015035">
    <property type="term" value="F:protein-disulfide reductase activity"/>
    <property type="evidence" value="ECO:0007669"/>
    <property type="project" value="InterPro"/>
</dbReference>
<evidence type="ECO:0000256" key="10">
    <source>
        <dbReference type="ARBA" id="ARBA00023284"/>
    </source>
</evidence>
<dbReference type="GO" id="GO:0045041">
    <property type="term" value="P:protein import into mitochondrial intermembrane space"/>
    <property type="evidence" value="ECO:0007669"/>
    <property type="project" value="InterPro"/>
</dbReference>
<dbReference type="AlphaFoldDB" id="A0A7J7MES9"/>
<dbReference type="PANTHER" id="PTHR21622">
    <property type="entry name" value="COILED-COIL-HELIX-COILED-COIL-HELIX DOMAIN CONTAINING 4"/>
    <property type="match status" value="1"/>
</dbReference>
<keyword evidence="15" id="KW-1185">Reference proteome</keyword>
<dbReference type="InterPro" id="IPR039289">
    <property type="entry name" value="CHCHD4"/>
</dbReference>
<evidence type="ECO:0000256" key="12">
    <source>
        <dbReference type="SAM" id="MobiDB-lite"/>
    </source>
</evidence>
<comment type="caution">
    <text evidence="14">The sequence shown here is derived from an EMBL/GenBank/DDBJ whole genome shotgun (WGS) entry which is preliminary data.</text>
</comment>
<feature type="domain" description="CHCH" evidence="13">
    <location>
        <begin position="66"/>
        <end position="101"/>
    </location>
</feature>
<reference evidence="14 15" key="1">
    <citation type="journal article" date="2020" name="IScience">
        <title>Genome Sequencing of the Endangered Kingdonia uniflora (Circaeasteraceae, Ranunculales) Reveals Potential Mechanisms of Evolutionary Specialization.</title>
        <authorList>
            <person name="Sun Y."/>
            <person name="Deng T."/>
            <person name="Zhang A."/>
            <person name="Moore M.J."/>
            <person name="Landis J.B."/>
            <person name="Lin N."/>
            <person name="Zhang H."/>
            <person name="Zhang X."/>
            <person name="Huang J."/>
            <person name="Zhang X."/>
            <person name="Sun H."/>
            <person name="Wang H."/>
        </authorList>
    </citation>
    <scope>NUCLEOTIDE SEQUENCE [LARGE SCALE GENOMIC DNA]</scope>
    <source>
        <strain evidence="14">TB1705</strain>
        <tissue evidence="14">Leaf</tissue>
    </source>
</reference>
<comment type="subcellular location">
    <subcellularLocation>
        <location evidence="2">Mitochondrion intermembrane space</location>
    </subcellularLocation>
    <subcellularLocation>
        <location evidence="1">Peroxisome matrix</location>
    </subcellularLocation>
</comment>
<keyword evidence="5" id="KW-0560">Oxidoreductase</keyword>
<keyword evidence="8" id="KW-0576">Peroxisome</keyword>
<evidence type="ECO:0000256" key="11">
    <source>
        <dbReference type="ARBA" id="ARBA00067557"/>
    </source>
</evidence>
<evidence type="ECO:0000313" key="15">
    <source>
        <dbReference type="Proteomes" id="UP000541444"/>
    </source>
</evidence>
<evidence type="ECO:0000259" key="13">
    <source>
        <dbReference type="Pfam" id="PF06747"/>
    </source>
</evidence>
<feature type="region of interest" description="Disordered" evidence="12">
    <location>
        <begin position="1"/>
        <end position="26"/>
    </location>
</feature>
<name>A0A7J7MES9_9MAGN</name>
<keyword evidence="10" id="KW-0676">Redox-active center</keyword>
<evidence type="ECO:0000313" key="14">
    <source>
        <dbReference type="EMBL" id="KAF6153405.1"/>
    </source>
</evidence>
<gene>
    <name evidence="14" type="ORF">GIB67_003595</name>
</gene>
<proteinExistence type="predicted"/>
<evidence type="ECO:0000256" key="4">
    <source>
        <dbReference type="ARBA" id="ARBA00022927"/>
    </source>
</evidence>
<dbReference type="Pfam" id="PF06747">
    <property type="entry name" value="CHCH"/>
    <property type="match status" value="1"/>
</dbReference>
<keyword evidence="3" id="KW-0813">Transport</keyword>
<sequence>MGQVESNSDVPPPVDDAPKAQEQPKSIEALIAEATAFGDDENESLDAKAQKALECPCIAELRKGPCGTQFSEAFVCFLKSTAEEKGSDCVNPFVALQNCIKENPDAFSKDVLDEEESDKEEEQQPAQEYKIIPPSWSKEPKQKL</sequence>
<dbReference type="GO" id="GO:0005782">
    <property type="term" value="C:peroxisomal matrix"/>
    <property type="evidence" value="ECO:0007669"/>
    <property type="project" value="UniProtKB-SubCell"/>
</dbReference>
<evidence type="ECO:0000256" key="5">
    <source>
        <dbReference type="ARBA" id="ARBA00023002"/>
    </source>
</evidence>
<evidence type="ECO:0000256" key="2">
    <source>
        <dbReference type="ARBA" id="ARBA00004569"/>
    </source>
</evidence>
<evidence type="ECO:0000256" key="8">
    <source>
        <dbReference type="ARBA" id="ARBA00023140"/>
    </source>
</evidence>
<feature type="compositionally biased region" description="Acidic residues" evidence="12">
    <location>
        <begin position="112"/>
        <end position="123"/>
    </location>
</feature>
<keyword evidence="7" id="KW-0496">Mitochondrion</keyword>
<dbReference type="Gene3D" id="1.10.287.2900">
    <property type="match status" value="1"/>
</dbReference>
<accession>A0A7J7MES9</accession>
<keyword evidence="6" id="KW-0811">Translocation</keyword>
<dbReference type="GO" id="GO:0005758">
    <property type="term" value="C:mitochondrial intermembrane space"/>
    <property type="evidence" value="ECO:0007669"/>
    <property type="project" value="UniProtKB-SubCell"/>
</dbReference>
<evidence type="ECO:0000256" key="3">
    <source>
        <dbReference type="ARBA" id="ARBA00022448"/>
    </source>
</evidence>
<evidence type="ECO:0000256" key="1">
    <source>
        <dbReference type="ARBA" id="ARBA00004253"/>
    </source>
</evidence>
<dbReference type="EMBL" id="JACGCM010001564">
    <property type="protein sequence ID" value="KAF6153405.1"/>
    <property type="molecule type" value="Genomic_DNA"/>
</dbReference>
<keyword evidence="9" id="KW-1015">Disulfide bond</keyword>
<dbReference type="FunFam" id="1.10.287.2900:FF:000003">
    <property type="entry name" value="mitochondrial intermembrane space import and assembly protein 40"/>
    <property type="match status" value="1"/>
</dbReference>
<dbReference type="PANTHER" id="PTHR21622:SF0">
    <property type="entry name" value="COILED-COIL-HELIX-COILED-COIL-HELIX DOMAIN CONTAINING 4"/>
    <property type="match status" value="1"/>
</dbReference>